<keyword evidence="10" id="KW-1185">Reference proteome</keyword>
<dbReference type="InterPro" id="IPR001851">
    <property type="entry name" value="ABC_transp_permease"/>
</dbReference>
<feature type="transmembrane region" description="Helical" evidence="6">
    <location>
        <begin position="191"/>
        <end position="211"/>
    </location>
</feature>
<evidence type="ECO:0000313" key="9">
    <source>
        <dbReference type="Proteomes" id="UP000193495"/>
    </source>
</evidence>
<protein>
    <submittedName>
        <fullName evidence="7">Amino acid/amide ABC transporter membrane protein 2 (HAAT family)</fullName>
    </submittedName>
    <submittedName>
        <fullName evidence="8">High-affinity branched-chain amino acid transport system permease protein LivH</fullName>
    </submittedName>
</protein>
<evidence type="ECO:0000256" key="1">
    <source>
        <dbReference type="ARBA" id="ARBA00004651"/>
    </source>
</evidence>
<evidence type="ECO:0000313" key="7">
    <source>
        <dbReference type="EMBL" id="PSK87721.1"/>
    </source>
</evidence>
<evidence type="ECO:0000256" key="2">
    <source>
        <dbReference type="ARBA" id="ARBA00022475"/>
    </source>
</evidence>
<comment type="subcellular location">
    <subcellularLocation>
        <location evidence="1">Cell membrane</location>
        <topology evidence="1">Multi-pass membrane protein</topology>
    </subcellularLocation>
</comment>
<evidence type="ECO:0000256" key="5">
    <source>
        <dbReference type="ARBA" id="ARBA00023136"/>
    </source>
</evidence>
<dbReference type="CDD" id="cd06581">
    <property type="entry name" value="TM_PBP1_LivM_like"/>
    <property type="match status" value="1"/>
</dbReference>
<dbReference type="Proteomes" id="UP000193495">
    <property type="component" value="Unassembled WGS sequence"/>
</dbReference>
<dbReference type="EMBL" id="FWFY01000003">
    <property type="protein sequence ID" value="SLN33426.1"/>
    <property type="molecule type" value="Genomic_DNA"/>
</dbReference>
<feature type="transmembrane region" description="Helical" evidence="6">
    <location>
        <begin position="278"/>
        <end position="303"/>
    </location>
</feature>
<keyword evidence="3 6" id="KW-0812">Transmembrane</keyword>
<evidence type="ECO:0000256" key="6">
    <source>
        <dbReference type="SAM" id="Phobius"/>
    </source>
</evidence>
<dbReference type="PANTHER" id="PTHR30482">
    <property type="entry name" value="HIGH-AFFINITY BRANCHED-CHAIN AMINO ACID TRANSPORT SYSTEM PERMEASE"/>
    <property type="match status" value="1"/>
</dbReference>
<reference evidence="7 10" key="2">
    <citation type="submission" date="2018-03" db="EMBL/GenBank/DDBJ databases">
        <title>Genomic Encyclopedia of Archaeal and Bacterial Type Strains, Phase II (KMG-II): from individual species to whole genera.</title>
        <authorList>
            <person name="Goeker M."/>
        </authorList>
    </citation>
    <scope>NUCLEOTIDE SEQUENCE [LARGE SCALE GENOMIC DNA]</scope>
    <source>
        <strain evidence="7 10">DSM 29956</strain>
    </source>
</reference>
<feature type="transmembrane region" description="Helical" evidence="6">
    <location>
        <begin position="136"/>
        <end position="155"/>
    </location>
</feature>
<organism evidence="8 9">
    <name type="scientific">Limimaricola soesokkakensis</name>
    <dbReference type="NCBI Taxonomy" id="1343159"/>
    <lineage>
        <taxon>Bacteria</taxon>
        <taxon>Pseudomonadati</taxon>
        <taxon>Pseudomonadota</taxon>
        <taxon>Alphaproteobacteria</taxon>
        <taxon>Rhodobacterales</taxon>
        <taxon>Paracoccaceae</taxon>
        <taxon>Limimaricola</taxon>
    </lineage>
</organism>
<feature type="transmembrane region" description="Helical" evidence="6">
    <location>
        <begin position="90"/>
        <end position="106"/>
    </location>
</feature>
<feature type="transmembrane region" description="Helical" evidence="6">
    <location>
        <begin position="38"/>
        <end position="59"/>
    </location>
</feature>
<dbReference type="InterPro" id="IPR043428">
    <property type="entry name" value="LivM-like"/>
</dbReference>
<gene>
    <name evidence="8" type="primary">livH_3</name>
    <name evidence="7" type="ORF">CLV79_102205</name>
    <name evidence="8" type="ORF">LOS8367_01288</name>
</gene>
<keyword evidence="4 6" id="KW-1133">Transmembrane helix</keyword>
<accession>A0A1X6YWT5</accession>
<name>A0A1X6YWT5_9RHOB</name>
<evidence type="ECO:0000256" key="4">
    <source>
        <dbReference type="ARBA" id="ARBA00022989"/>
    </source>
</evidence>
<feature type="transmembrane region" description="Helical" evidence="6">
    <location>
        <begin position="243"/>
        <end position="266"/>
    </location>
</feature>
<proteinExistence type="predicted"/>
<feature type="transmembrane region" description="Helical" evidence="6">
    <location>
        <begin position="315"/>
        <end position="338"/>
    </location>
</feature>
<dbReference type="GO" id="GO:0005886">
    <property type="term" value="C:plasma membrane"/>
    <property type="evidence" value="ECO:0007669"/>
    <property type="project" value="UniProtKB-SubCell"/>
</dbReference>
<dbReference type="PANTHER" id="PTHR30482:SF10">
    <property type="entry name" value="HIGH-AFFINITY BRANCHED-CHAIN AMINO ACID TRANSPORT PROTEIN BRAE"/>
    <property type="match status" value="1"/>
</dbReference>
<evidence type="ECO:0000313" key="10">
    <source>
        <dbReference type="Proteomes" id="UP000240624"/>
    </source>
</evidence>
<dbReference type="Proteomes" id="UP000240624">
    <property type="component" value="Unassembled WGS sequence"/>
</dbReference>
<evidence type="ECO:0000313" key="8">
    <source>
        <dbReference type="EMBL" id="SLN33426.1"/>
    </source>
</evidence>
<keyword evidence="2" id="KW-1003">Cell membrane</keyword>
<reference evidence="8 9" key="1">
    <citation type="submission" date="2017-03" db="EMBL/GenBank/DDBJ databases">
        <authorList>
            <person name="Afonso C.L."/>
            <person name="Miller P.J."/>
            <person name="Scott M.A."/>
            <person name="Spackman E."/>
            <person name="Goraichik I."/>
            <person name="Dimitrov K.M."/>
            <person name="Suarez D.L."/>
            <person name="Swayne D.E."/>
        </authorList>
    </citation>
    <scope>NUCLEOTIDE SEQUENCE [LARGE SCALE GENOMIC DNA]</scope>
    <source>
        <strain evidence="8 9">CECT 8367</strain>
    </source>
</reference>
<dbReference type="AlphaFoldDB" id="A0A1X6YWT5"/>
<evidence type="ECO:0000256" key="3">
    <source>
        <dbReference type="ARBA" id="ARBA00022692"/>
    </source>
</evidence>
<dbReference type="GO" id="GO:0015658">
    <property type="term" value="F:branched-chain amino acid transmembrane transporter activity"/>
    <property type="evidence" value="ECO:0007669"/>
    <property type="project" value="InterPro"/>
</dbReference>
<feature type="transmembrane region" description="Helical" evidence="6">
    <location>
        <begin position="112"/>
        <end position="129"/>
    </location>
</feature>
<dbReference type="EMBL" id="PYGB01000002">
    <property type="protein sequence ID" value="PSK87721.1"/>
    <property type="molecule type" value="Genomic_DNA"/>
</dbReference>
<sequence>MMAGQRPTTSAAPADTGRHAYLQNKVTRRRAIGPGLRTFLIFAVLVGLGALIFPSSYFYRVGTLVWINTLAVTGIVVLLGYVGLVSLGHAGFFAIGAYATAILPNYGVPSPLAMLSGVLLAGLLALVVGRPILKLSGYYLAIATLGLGMLIWMVLSKEAWLTGGPDGMTVSGMNARNLFKMVGLNLKSAEAWYWVAGFTAAIGAAIAVNLAGSPSGRSLRAIHDSDVAARSLGIDVARAKSRAFVISALYAAVAGGLLALANGYITPETGGFMHSVEMVTMAVLGGATSVFGALVGALILTALPQVLTVFADYEHMLLGGIMVVTMIAMRRGLVPFIADLWTRRKS</sequence>
<keyword evidence="5 6" id="KW-0472">Membrane</keyword>
<dbReference type="Pfam" id="PF02653">
    <property type="entry name" value="BPD_transp_2"/>
    <property type="match status" value="1"/>
</dbReference>
<feature type="transmembrane region" description="Helical" evidence="6">
    <location>
        <begin position="65"/>
        <end position="83"/>
    </location>
</feature>